<dbReference type="PANTHER" id="PTHR14787:SF1">
    <property type="entry name" value="ATPASE PAAT"/>
    <property type="match status" value="1"/>
</dbReference>
<dbReference type="HOGENOM" id="CLU_1043058_0_0_1"/>
<dbReference type="KEGG" id="dwi:6647148"/>
<gene>
    <name evidence="1" type="primary">Dwil\GK11186</name>
    <name evidence="1" type="ORF">Dwil_GK11186</name>
</gene>
<dbReference type="eggNOG" id="ENOG502SBWR">
    <property type="taxonomic scope" value="Eukaryota"/>
</dbReference>
<dbReference type="PhylomeDB" id="B4NBG6"/>
<dbReference type="PANTHER" id="PTHR14787">
    <property type="entry name" value="C10ORF188 FAMILY MEMBER"/>
    <property type="match status" value="1"/>
</dbReference>
<dbReference type="Proteomes" id="UP000007798">
    <property type="component" value="Unassembled WGS sequence"/>
</dbReference>
<accession>B4NBG6</accession>
<dbReference type="Pfam" id="PF14958">
    <property type="entry name" value="PAAT-like"/>
    <property type="match status" value="1"/>
</dbReference>
<dbReference type="EMBL" id="CH964232">
    <property type="protein sequence ID" value="EDW81130.1"/>
    <property type="molecule type" value="Genomic_DNA"/>
</dbReference>
<dbReference type="AlphaFoldDB" id="B4NBG6"/>
<reference evidence="1 2" key="1">
    <citation type="journal article" date="2007" name="Nature">
        <title>Evolution of genes and genomes on the Drosophila phylogeny.</title>
        <authorList>
            <consortium name="Drosophila 12 Genomes Consortium"/>
            <person name="Clark A.G."/>
            <person name="Eisen M.B."/>
            <person name="Smith D.R."/>
            <person name="Bergman C.M."/>
            <person name="Oliver B."/>
            <person name="Markow T.A."/>
            <person name="Kaufman T.C."/>
            <person name="Kellis M."/>
            <person name="Gelbart W."/>
            <person name="Iyer V.N."/>
            <person name="Pollard D.A."/>
            <person name="Sackton T.B."/>
            <person name="Larracuente A.M."/>
            <person name="Singh N.D."/>
            <person name="Abad J.P."/>
            <person name="Abt D.N."/>
            <person name="Adryan B."/>
            <person name="Aguade M."/>
            <person name="Akashi H."/>
            <person name="Anderson W.W."/>
            <person name="Aquadro C.F."/>
            <person name="Ardell D.H."/>
            <person name="Arguello R."/>
            <person name="Artieri C.G."/>
            <person name="Barbash D.A."/>
            <person name="Barker D."/>
            <person name="Barsanti P."/>
            <person name="Batterham P."/>
            <person name="Batzoglou S."/>
            <person name="Begun D."/>
            <person name="Bhutkar A."/>
            <person name="Blanco E."/>
            <person name="Bosak S.A."/>
            <person name="Bradley R.K."/>
            <person name="Brand A.D."/>
            <person name="Brent M.R."/>
            <person name="Brooks A.N."/>
            <person name="Brown R.H."/>
            <person name="Butlin R.K."/>
            <person name="Caggese C."/>
            <person name="Calvi B.R."/>
            <person name="Bernardo de Carvalho A."/>
            <person name="Caspi A."/>
            <person name="Castrezana S."/>
            <person name="Celniker S.E."/>
            <person name="Chang J.L."/>
            <person name="Chapple C."/>
            <person name="Chatterji S."/>
            <person name="Chinwalla A."/>
            <person name="Civetta A."/>
            <person name="Clifton S.W."/>
            <person name="Comeron J.M."/>
            <person name="Costello J.C."/>
            <person name="Coyne J.A."/>
            <person name="Daub J."/>
            <person name="David R.G."/>
            <person name="Delcher A.L."/>
            <person name="Delehaunty K."/>
            <person name="Do C.B."/>
            <person name="Ebling H."/>
            <person name="Edwards K."/>
            <person name="Eickbush T."/>
            <person name="Evans J.D."/>
            <person name="Filipski A."/>
            <person name="Findeiss S."/>
            <person name="Freyhult E."/>
            <person name="Fulton L."/>
            <person name="Fulton R."/>
            <person name="Garcia A.C."/>
            <person name="Gardiner A."/>
            <person name="Garfield D.A."/>
            <person name="Garvin B.E."/>
            <person name="Gibson G."/>
            <person name="Gilbert D."/>
            <person name="Gnerre S."/>
            <person name="Godfrey J."/>
            <person name="Good R."/>
            <person name="Gotea V."/>
            <person name="Gravely B."/>
            <person name="Greenberg A.J."/>
            <person name="Griffiths-Jones S."/>
            <person name="Gross S."/>
            <person name="Guigo R."/>
            <person name="Gustafson E.A."/>
            <person name="Haerty W."/>
            <person name="Hahn M.W."/>
            <person name="Halligan D.L."/>
            <person name="Halpern A.L."/>
            <person name="Halter G.M."/>
            <person name="Han M.V."/>
            <person name="Heger A."/>
            <person name="Hillier L."/>
            <person name="Hinrichs A.S."/>
            <person name="Holmes I."/>
            <person name="Hoskins R.A."/>
            <person name="Hubisz M.J."/>
            <person name="Hultmark D."/>
            <person name="Huntley M.A."/>
            <person name="Jaffe D.B."/>
            <person name="Jagadeeshan S."/>
            <person name="Jeck W.R."/>
            <person name="Johnson J."/>
            <person name="Jones C.D."/>
            <person name="Jordan W.C."/>
            <person name="Karpen G.H."/>
            <person name="Kataoka E."/>
            <person name="Keightley P.D."/>
            <person name="Kheradpour P."/>
            <person name="Kirkness E.F."/>
            <person name="Koerich L.B."/>
            <person name="Kristiansen K."/>
            <person name="Kudrna D."/>
            <person name="Kulathinal R.J."/>
            <person name="Kumar S."/>
            <person name="Kwok R."/>
            <person name="Lander E."/>
            <person name="Langley C.H."/>
            <person name="Lapoint R."/>
            <person name="Lazzaro B.P."/>
            <person name="Lee S.J."/>
            <person name="Levesque L."/>
            <person name="Li R."/>
            <person name="Lin C.F."/>
            <person name="Lin M.F."/>
            <person name="Lindblad-Toh K."/>
            <person name="Llopart A."/>
            <person name="Long M."/>
            <person name="Low L."/>
            <person name="Lozovsky E."/>
            <person name="Lu J."/>
            <person name="Luo M."/>
            <person name="Machado C.A."/>
            <person name="Makalowski W."/>
            <person name="Marzo M."/>
            <person name="Matsuda M."/>
            <person name="Matzkin L."/>
            <person name="McAllister B."/>
            <person name="McBride C.S."/>
            <person name="McKernan B."/>
            <person name="McKernan K."/>
            <person name="Mendez-Lago M."/>
            <person name="Minx P."/>
            <person name="Mollenhauer M.U."/>
            <person name="Montooth K."/>
            <person name="Mount S.M."/>
            <person name="Mu X."/>
            <person name="Myers E."/>
            <person name="Negre B."/>
            <person name="Newfeld S."/>
            <person name="Nielsen R."/>
            <person name="Noor M.A."/>
            <person name="O'Grady P."/>
            <person name="Pachter L."/>
            <person name="Papaceit M."/>
            <person name="Parisi M.J."/>
            <person name="Parisi M."/>
            <person name="Parts L."/>
            <person name="Pedersen J.S."/>
            <person name="Pesole G."/>
            <person name="Phillippy A.M."/>
            <person name="Ponting C.P."/>
            <person name="Pop M."/>
            <person name="Porcelli D."/>
            <person name="Powell J.R."/>
            <person name="Prohaska S."/>
            <person name="Pruitt K."/>
            <person name="Puig M."/>
            <person name="Quesneville H."/>
            <person name="Ram K.R."/>
            <person name="Rand D."/>
            <person name="Rasmussen M.D."/>
            <person name="Reed L.K."/>
            <person name="Reenan R."/>
            <person name="Reily A."/>
            <person name="Remington K.A."/>
            <person name="Rieger T.T."/>
            <person name="Ritchie M.G."/>
            <person name="Robin C."/>
            <person name="Rogers Y.H."/>
            <person name="Rohde C."/>
            <person name="Rozas J."/>
            <person name="Rubenfield M.J."/>
            <person name="Ruiz A."/>
            <person name="Russo S."/>
            <person name="Salzberg S.L."/>
            <person name="Sanchez-Gracia A."/>
            <person name="Saranga D.J."/>
            <person name="Sato H."/>
            <person name="Schaeffer S.W."/>
            <person name="Schatz M.C."/>
            <person name="Schlenke T."/>
            <person name="Schwartz R."/>
            <person name="Segarra C."/>
            <person name="Singh R.S."/>
            <person name="Sirot L."/>
            <person name="Sirota M."/>
            <person name="Sisneros N.B."/>
            <person name="Smith C.D."/>
            <person name="Smith T.F."/>
            <person name="Spieth J."/>
            <person name="Stage D.E."/>
            <person name="Stark A."/>
            <person name="Stephan W."/>
            <person name="Strausberg R.L."/>
            <person name="Strempel S."/>
            <person name="Sturgill D."/>
            <person name="Sutton G."/>
            <person name="Sutton G.G."/>
            <person name="Tao W."/>
            <person name="Teichmann S."/>
            <person name="Tobari Y.N."/>
            <person name="Tomimura Y."/>
            <person name="Tsolas J.M."/>
            <person name="Valente V.L."/>
            <person name="Venter E."/>
            <person name="Venter J.C."/>
            <person name="Vicario S."/>
            <person name="Vieira F.G."/>
            <person name="Vilella A.J."/>
            <person name="Villasante A."/>
            <person name="Walenz B."/>
            <person name="Wang J."/>
            <person name="Wasserman M."/>
            <person name="Watts T."/>
            <person name="Wilson D."/>
            <person name="Wilson R.K."/>
            <person name="Wing R.A."/>
            <person name="Wolfner M.F."/>
            <person name="Wong A."/>
            <person name="Wong G.K."/>
            <person name="Wu C.I."/>
            <person name="Wu G."/>
            <person name="Yamamoto D."/>
            <person name="Yang H.P."/>
            <person name="Yang S.P."/>
            <person name="Yorke J.A."/>
            <person name="Yoshida K."/>
            <person name="Zdobnov E."/>
            <person name="Zhang P."/>
            <person name="Zhang Y."/>
            <person name="Zimin A.V."/>
            <person name="Baldwin J."/>
            <person name="Abdouelleil A."/>
            <person name="Abdulkadir J."/>
            <person name="Abebe A."/>
            <person name="Abera B."/>
            <person name="Abreu J."/>
            <person name="Acer S.C."/>
            <person name="Aftuck L."/>
            <person name="Alexander A."/>
            <person name="An P."/>
            <person name="Anderson E."/>
            <person name="Anderson S."/>
            <person name="Arachi H."/>
            <person name="Azer M."/>
            <person name="Bachantsang P."/>
            <person name="Barry A."/>
            <person name="Bayul T."/>
            <person name="Berlin A."/>
            <person name="Bessette D."/>
            <person name="Bloom T."/>
            <person name="Blye J."/>
            <person name="Boguslavskiy L."/>
            <person name="Bonnet C."/>
            <person name="Boukhgalter B."/>
            <person name="Bourzgui I."/>
            <person name="Brown A."/>
            <person name="Cahill P."/>
            <person name="Channer S."/>
            <person name="Cheshatsang Y."/>
            <person name="Chuda L."/>
            <person name="Citroen M."/>
            <person name="Collymore A."/>
            <person name="Cooke P."/>
            <person name="Costello M."/>
            <person name="D'Aco K."/>
            <person name="Daza R."/>
            <person name="De Haan G."/>
            <person name="DeGray S."/>
            <person name="DeMaso C."/>
            <person name="Dhargay N."/>
            <person name="Dooley K."/>
            <person name="Dooley E."/>
            <person name="Doricent M."/>
            <person name="Dorje P."/>
            <person name="Dorjee K."/>
            <person name="Dupes A."/>
            <person name="Elong R."/>
            <person name="Falk J."/>
            <person name="Farina A."/>
            <person name="Faro S."/>
            <person name="Ferguson D."/>
            <person name="Fisher S."/>
            <person name="Foley C.D."/>
            <person name="Franke A."/>
            <person name="Friedrich D."/>
            <person name="Gadbois L."/>
            <person name="Gearin G."/>
            <person name="Gearin C.R."/>
            <person name="Giannoukos G."/>
            <person name="Goode T."/>
            <person name="Graham J."/>
            <person name="Grandbois E."/>
            <person name="Grewal S."/>
            <person name="Gyaltsen K."/>
            <person name="Hafez N."/>
            <person name="Hagos B."/>
            <person name="Hall J."/>
            <person name="Henson C."/>
            <person name="Hollinger A."/>
            <person name="Honan T."/>
            <person name="Huard M.D."/>
            <person name="Hughes L."/>
            <person name="Hurhula B."/>
            <person name="Husby M.E."/>
            <person name="Kamat A."/>
            <person name="Kanga B."/>
            <person name="Kashin S."/>
            <person name="Khazanovich D."/>
            <person name="Kisner P."/>
            <person name="Lance K."/>
            <person name="Lara M."/>
            <person name="Lee W."/>
            <person name="Lennon N."/>
            <person name="Letendre F."/>
            <person name="LeVine R."/>
            <person name="Lipovsky A."/>
            <person name="Liu X."/>
            <person name="Liu J."/>
            <person name="Liu S."/>
            <person name="Lokyitsang T."/>
            <person name="Lokyitsang Y."/>
            <person name="Lubonja R."/>
            <person name="Lui A."/>
            <person name="MacDonald P."/>
            <person name="Magnisalis V."/>
            <person name="Maru K."/>
            <person name="Matthews C."/>
            <person name="McCusker W."/>
            <person name="McDonough S."/>
            <person name="Mehta T."/>
            <person name="Meldrim J."/>
            <person name="Meneus L."/>
            <person name="Mihai O."/>
            <person name="Mihalev A."/>
            <person name="Mihova T."/>
            <person name="Mittelman R."/>
            <person name="Mlenga V."/>
            <person name="Montmayeur A."/>
            <person name="Mulrain L."/>
            <person name="Navidi A."/>
            <person name="Naylor J."/>
            <person name="Negash T."/>
            <person name="Nguyen T."/>
            <person name="Nguyen N."/>
            <person name="Nicol R."/>
            <person name="Norbu C."/>
            <person name="Norbu N."/>
            <person name="Novod N."/>
            <person name="O'Neill B."/>
            <person name="Osman S."/>
            <person name="Markiewicz E."/>
            <person name="Oyono O.L."/>
            <person name="Patti C."/>
            <person name="Phunkhang P."/>
            <person name="Pierre F."/>
            <person name="Priest M."/>
            <person name="Raghuraman S."/>
            <person name="Rege F."/>
            <person name="Reyes R."/>
            <person name="Rise C."/>
            <person name="Rogov P."/>
            <person name="Ross K."/>
            <person name="Ryan E."/>
            <person name="Settipalli S."/>
            <person name="Shea T."/>
            <person name="Sherpa N."/>
            <person name="Shi L."/>
            <person name="Shih D."/>
            <person name="Sparrow T."/>
            <person name="Spaulding J."/>
            <person name="Stalker J."/>
            <person name="Stange-Thomann N."/>
            <person name="Stavropoulos S."/>
            <person name="Stone C."/>
            <person name="Strader C."/>
            <person name="Tesfaye S."/>
            <person name="Thomson T."/>
            <person name="Thoulutsang Y."/>
            <person name="Thoulutsang D."/>
            <person name="Topham K."/>
            <person name="Topping I."/>
            <person name="Tsamla T."/>
            <person name="Vassiliev H."/>
            <person name="Vo A."/>
            <person name="Wangchuk T."/>
            <person name="Wangdi T."/>
            <person name="Weiand M."/>
            <person name="Wilkinson J."/>
            <person name="Wilson A."/>
            <person name="Yadav S."/>
            <person name="Young G."/>
            <person name="Yu Q."/>
            <person name="Zembek L."/>
            <person name="Zhong D."/>
            <person name="Zimmer A."/>
            <person name="Zwirko Z."/>
            <person name="Jaffe D.B."/>
            <person name="Alvarez P."/>
            <person name="Brockman W."/>
            <person name="Butler J."/>
            <person name="Chin C."/>
            <person name="Gnerre S."/>
            <person name="Grabherr M."/>
            <person name="Kleber M."/>
            <person name="Mauceli E."/>
            <person name="MacCallum I."/>
        </authorList>
    </citation>
    <scope>NUCLEOTIDE SEQUENCE [LARGE SCALE GENOMIC DNA]</scope>
    <source>
        <strain evidence="2">Tucson 14030-0811.24</strain>
    </source>
</reference>
<dbReference type="InterPro" id="IPR028043">
    <property type="entry name" value="PAAT-like"/>
</dbReference>
<organism evidence="1 2">
    <name type="scientific">Drosophila willistoni</name>
    <name type="common">Fruit fly</name>
    <dbReference type="NCBI Taxonomy" id="7260"/>
    <lineage>
        <taxon>Eukaryota</taxon>
        <taxon>Metazoa</taxon>
        <taxon>Ecdysozoa</taxon>
        <taxon>Arthropoda</taxon>
        <taxon>Hexapoda</taxon>
        <taxon>Insecta</taxon>
        <taxon>Pterygota</taxon>
        <taxon>Neoptera</taxon>
        <taxon>Endopterygota</taxon>
        <taxon>Diptera</taxon>
        <taxon>Brachycera</taxon>
        <taxon>Muscomorpha</taxon>
        <taxon>Ephydroidea</taxon>
        <taxon>Drosophilidae</taxon>
        <taxon>Drosophila</taxon>
        <taxon>Sophophora</taxon>
    </lineage>
</organism>
<proteinExistence type="predicted"/>
<keyword evidence="2" id="KW-1185">Reference proteome</keyword>
<evidence type="ECO:0000313" key="2">
    <source>
        <dbReference type="Proteomes" id="UP000007798"/>
    </source>
</evidence>
<dbReference type="OrthoDB" id="7880149at2759"/>
<dbReference type="FunCoup" id="B4NBG6">
    <property type="interactions" value="2"/>
</dbReference>
<dbReference type="InParanoid" id="B4NBG6"/>
<sequence>MDCTVINARCNWTQTAGKELSQLVPARLYDEDVFVKPDIDDVVGDDRAVLFSNDVTQPTACELNFSISPRFKISVLTIVCSVPKIELFLGPSQEYYETIYGTSIEEDDSDVPIRPYRYDMEIDRSGICDINLKLLTSANEICIYGAILHVAPNPNGITTQSRSIDLQKIQEILMKGGSSAAGAADKSEEQSQKFQQFMALMKGCTTSHVPAENPSQDIPTDLIAHIDSKLQGLEEKLMKRMEEIGARQTEKLDLIIRLLMVKNQSHD</sequence>
<evidence type="ECO:0000313" key="1">
    <source>
        <dbReference type="EMBL" id="EDW81130.1"/>
    </source>
</evidence>
<dbReference type="OMA" id="VTARCSW"/>
<name>B4NBG6_DROWI</name>
<protein>
    <submittedName>
        <fullName evidence="1">Uncharacterized protein</fullName>
    </submittedName>
</protein>